<organism evidence="7">
    <name type="scientific">Fonticula alba</name>
    <name type="common">Slime mold</name>
    <dbReference type="NCBI Taxonomy" id="691883"/>
    <lineage>
        <taxon>Eukaryota</taxon>
        <taxon>Rotosphaerida</taxon>
        <taxon>Fonticulaceae</taxon>
        <taxon>Fonticula</taxon>
    </lineage>
</organism>
<feature type="domain" description="EGF-like" evidence="6">
    <location>
        <begin position="408"/>
        <end position="437"/>
    </location>
</feature>
<keyword evidence="4" id="KW-0325">Glycoprotein</keyword>
<evidence type="ECO:0000256" key="3">
    <source>
        <dbReference type="ARBA" id="ARBA00022729"/>
    </source>
</evidence>
<feature type="domain" description="EGF-like" evidence="6">
    <location>
        <begin position="629"/>
        <end position="669"/>
    </location>
</feature>
<dbReference type="Gene3D" id="2.10.220.10">
    <property type="entry name" value="Hormone Receptor, Insulin-like Growth Factor Receptor 1, Chain A, domain 2"/>
    <property type="match status" value="3"/>
</dbReference>
<evidence type="ECO:0000256" key="5">
    <source>
        <dbReference type="SAM" id="SignalP"/>
    </source>
</evidence>
<dbReference type="SMART" id="SM00181">
    <property type="entry name" value="EGF"/>
    <property type="match status" value="5"/>
</dbReference>
<feature type="signal peptide" evidence="5">
    <location>
        <begin position="1"/>
        <end position="31"/>
    </location>
</feature>
<dbReference type="Pfam" id="PF15913">
    <property type="entry name" value="Furin-like_2"/>
    <property type="match status" value="1"/>
</dbReference>
<dbReference type="AlphaFoldDB" id="A0A058ZIY8"/>
<feature type="domain" description="EGF-like" evidence="6">
    <location>
        <begin position="513"/>
        <end position="559"/>
    </location>
</feature>
<dbReference type="OrthoDB" id="408084at2759"/>
<name>A0A058ZIY8_FONAL</name>
<dbReference type="PANTHER" id="PTHR23275">
    <property type="entry name" value="CABRIOLET.-RELATED"/>
    <property type="match status" value="1"/>
</dbReference>
<dbReference type="RefSeq" id="XP_009493168.1">
    <property type="nucleotide sequence ID" value="XM_009494893.1"/>
</dbReference>
<evidence type="ECO:0000256" key="4">
    <source>
        <dbReference type="ARBA" id="ARBA00023180"/>
    </source>
</evidence>
<comment type="subcellular location">
    <subcellularLocation>
        <location evidence="1">Secreted</location>
    </subcellularLocation>
</comment>
<feature type="domain" description="EGF-like" evidence="6">
    <location>
        <begin position="459"/>
        <end position="512"/>
    </location>
</feature>
<keyword evidence="3 5" id="KW-0732">Signal</keyword>
<evidence type="ECO:0000259" key="6">
    <source>
        <dbReference type="SMART" id="SM00181"/>
    </source>
</evidence>
<evidence type="ECO:0000256" key="2">
    <source>
        <dbReference type="ARBA" id="ARBA00022525"/>
    </source>
</evidence>
<accession>A0A058ZIY8</accession>
<dbReference type="InterPro" id="IPR009030">
    <property type="entry name" value="Growth_fac_rcpt_cys_sf"/>
</dbReference>
<keyword evidence="2" id="KW-0964">Secreted</keyword>
<protein>
    <recommendedName>
        <fullName evidence="6">EGF-like domain-containing protein</fullName>
    </recommendedName>
</protein>
<evidence type="ECO:0000313" key="7">
    <source>
        <dbReference type="EMBL" id="KCV73467.1"/>
    </source>
</evidence>
<dbReference type="SUPFAM" id="SSF57184">
    <property type="entry name" value="Growth factor receptor domain"/>
    <property type="match status" value="3"/>
</dbReference>
<dbReference type="PANTHER" id="PTHR23275:SF100">
    <property type="entry name" value="EGF-LIKE DOMAIN-CONTAINING PROTEIN"/>
    <property type="match status" value="1"/>
</dbReference>
<dbReference type="SMART" id="SM00261">
    <property type="entry name" value="FU"/>
    <property type="match status" value="8"/>
</dbReference>
<dbReference type="EMBL" id="KB932201">
    <property type="protein sequence ID" value="KCV73467.1"/>
    <property type="molecule type" value="Genomic_DNA"/>
</dbReference>
<sequence length="678" mass="72437">MPPLERRRPGWRLLPGLLLLAASVILGLARAQQPPRPISANCNGPGEARNGGYCFPGLRRCLQARYEAGDLRCLQYSHEFRLVDGYAYLDSELPDKAVSSTGLVQIGPADCWNVVPGNHNQCAVCRFQAAGQGLCRPGPLELPGCLAMAHPHLNEDCAQCAPGHWLTLDRGCVSDCPTPGNVRCGAHCIPRHLVPDTFDCDAWPMARPEVPSTDDTPGRPEHAHLLKCSRPGICFECHASCDECAGPGPKDCTRCPAGRLLLAHSSKTFPQGPVPVGACTRPYRANGDPDAPVTCPATTVQTDAGACLPCRPNCRQCDPTDPAICLACMRGFFARPDGTCGDTCPLGTARDSPAGRCTPCTDPKCAQCASEDPGICLACKSSAFNLHDNNCLHTCPATFFHNKGVCMPCVAGCALCDDGFSCYRCFPSYRLEVDDCYSPCGSRATWDFDLPPAEQGCRPCHENCDTCTLYTNNCTSCKSGMYQVMPREKGARVYCAAQCPEGFFLDNNRRCQPCRDPNCATCTSNTNCTACKFGHALVQGTQCFATCPEGYYKHSKQCLPCGGGCGTCSTGLGVGCLQCTASPLSIPRVKELHPGSFDVAPPARCTADALTQPGWGLFYQTQKARYAVPCPAHCLSCFVRHPHDPAQRTVQCVACAPGHTLSADGLACPPSPSSTPDE</sequence>
<proteinExistence type="predicted"/>
<dbReference type="Proteomes" id="UP000030693">
    <property type="component" value="Unassembled WGS sequence"/>
</dbReference>
<evidence type="ECO:0000256" key="1">
    <source>
        <dbReference type="ARBA" id="ARBA00004613"/>
    </source>
</evidence>
<dbReference type="InterPro" id="IPR006212">
    <property type="entry name" value="Furin_repeat"/>
</dbReference>
<feature type="domain" description="EGF-like" evidence="6">
    <location>
        <begin position="309"/>
        <end position="341"/>
    </location>
</feature>
<evidence type="ECO:0000313" key="8">
    <source>
        <dbReference type="Proteomes" id="UP000030693"/>
    </source>
</evidence>
<feature type="chain" id="PRO_5001571235" description="EGF-like domain-containing protein" evidence="5">
    <location>
        <begin position="32"/>
        <end position="678"/>
    </location>
</feature>
<keyword evidence="8" id="KW-1185">Reference proteome</keyword>
<gene>
    <name evidence="7" type="ORF">H696_01006</name>
</gene>
<dbReference type="InterPro" id="IPR052798">
    <property type="entry name" value="Giardia_VSA"/>
</dbReference>
<dbReference type="GeneID" id="20525731"/>
<dbReference type="eggNOG" id="KOG3525">
    <property type="taxonomic scope" value="Eukaryota"/>
</dbReference>
<reference evidence="7" key="1">
    <citation type="submission" date="2013-04" db="EMBL/GenBank/DDBJ databases">
        <title>The Genome Sequence of Fonticula alba ATCC 38817.</title>
        <authorList>
            <consortium name="The Broad Institute Genomics Platform"/>
            <person name="Russ C."/>
            <person name="Cuomo C."/>
            <person name="Burger G."/>
            <person name="Gray M.W."/>
            <person name="Holland P.W.H."/>
            <person name="King N."/>
            <person name="Lang F.B.F."/>
            <person name="Roger A.J."/>
            <person name="Ruiz-Trillo I."/>
            <person name="Brown M."/>
            <person name="Walker B."/>
            <person name="Young S."/>
            <person name="Zeng Q."/>
            <person name="Gargeya S."/>
            <person name="Fitzgerald M."/>
            <person name="Haas B."/>
            <person name="Abouelleil A."/>
            <person name="Allen A.W."/>
            <person name="Alvarado L."/>
            <person name="Arachchi H.M."/>
            <person name="Berlin A.M."/>
            <person name="Chapman S.B."/>
            <person name="Gainer-Dewar J."/>
            <person name="Goldberg J."/>
            <person name="Griggs A."/>
            <person name="Gujja S."/>
            <person name="Hansen M."/>
            <person name="Howarth C."/>
            <person name="Imamovic A."/>
            <person name="Ireland A."/>
            <person name="Larimer J."/>
            <person name="McCowan C."/>
            <person name="Murphy C."/>
            <person name="Pearson M."/>
            <person name="Poon T.W."/>
            <person name="Priest M."/>
            <person name="Roberts A."/>
            <person name="Saif S."/>
            <person name="Shea T."/>
            <person name="Sisk P."/>
            <person name="Sykes S."/>
            <person name="Wortman J."/>
            <person name="Nusbaum C."/>
            <person name="Birren B."/>
        </authorList>
    </citation>
    <scope>NUCLEOTIDE SEQUENCE [LARGE SCALE GENOMIC DNA]</scope>
    <source>
        <strain evidence="7">ATCC 38817</strain>
    </source>
</reference>
<dbReference type="InterPro" id="IPR043601">
    <property type="entry name" value="Rspo_Fu-CRD_dom"/>
</dbReference>
<dbReference type="InterPro" id="IPR000742">
    <property type="entry name" value="EGF"/>
</dbReference>
<dbReference type="GO" id="GO:0005576">
    <property type="term" value="C:extracellular region"/>
    <property type="evidence" value="ECO:0007669"/>
    <property type="project" value="UniProtKB-SubCell"/>
</dbReference>